<evidence type="ECO:0000313" key="4">
    <source>
        <dbReference type="Proteomes" id="UP000012065"/>
    </source>
</evidence>
<dbReference type="GO" id="GO:0005802">
    <property type="term" value="C:trans-Golgi network"/>
    <property type="evidence" value="ECO:0007669"/>
    <property type="project" value="TreeGrafter"/>
</dbReference>
<keyword evidence="1" id="KW-1133">Transmembrane helix</keyword>
<dbReference type="InterPro" id="IPR059000">
    <property type="entry name" value="ATPase_P-type_domA"/>
</dbReference>
<feature type="domain" description="P-type ATPase A" evidence="2">
    <location>
        <begin position="11"/>
        <end position="64"/>
    </location>
</feature>
<dbReference type="InterPro" id="IPR008250">
    <property type="entry name" value="ATPase_P-typ_transduc_dom_A_sf"/>
</dbReference>
<sequence>MKAHLASRAWKDIRVGDLIRLESDDFIPADMILISSSEPEGLSYIETSNLDGETNLKIKQASHQTAHLTSAAAFARLAGHLRSEQPNNSLYTYEGTLELSGQKIPMSPDQMLLRGAQMRNTPWCYGLVVFTGHETKLMRNATAAPIKRTAVERQVNIQIVFLFIVLLALSLSSTIGSSIRQWFFAKNQWYLLSAELTGNRVKGFVEDILTFVILYNNLIPISYVCSHELVATALTPHLA</sequence>
<dbReference type="Proteomes" id="UP000012065">
    <property type="component" value="Unassembled WGS sequence"/>
</dbReference>
<protein>
    <submittedName>
        <fullName evidence="3">Phospholipid-translocating ATPase</fullName>
        <ecNumber evidence="3">3.6.3.1</ecNumber>
    </submittedName>
</protein>
<comment type="caution">
    <text evidence="3">The sequence shown here is derived from an EMBL/GenBank/DDBJ whole genome shotgun (WGS) entry which is preliminary data.</text>
</comment>
<dbReference type="GO" id="GO:0045332">
    <property type="term" value="P:phospholipid translocation"/>
    <property type="evidence" value="ECO:0007669"/>
    <property type="project" value="TreeGrafter"/>
</dbReference>
<dbReference type="GO" id="GO:0140326">
    <property type="term" value="F:ATPase-coupled intramembrane lipid transporter activity"/>
    <property type="evidence" value="ECO:0007669"/>
    <property type="project" value="TreeGrafter"/>
</dbReference>
<dbReference type="EMBL" id="CAOJ01008723">
    <property type="protein sequence ID" value="CCO31753.1"/>
    <property type="molecule type" value="Genomic_DNA"/>
</dbReference>
<dbReference type="AlphaFoldDB" id="M5BVP0"/>
<dbReference type="InterPro" id="IPR023298">
    <property type="entry name" value="ATPase_P-typ_TM_dom_sf"/>
</dbReference>
<organism evidence="3 4">
    <name type="scientific">Thanatephorus cucumeris (strain AG1-IB / isolate 7/3/14)</name>
    <name type="common">Lettuce bottom rot fungus</name>
    <name type="synonym">Rhizoctonia solani</name>
    <dbReference type="NCBI Taxonomy" id="1108050"/>
    <lineage>
        <taxon>Eukaryota</taxon>
        <taxon>Fungi</taxon>
        <taxon>Dikarya</taxon>
        <taxon>Basidiomycota</taxon>
        <taxon>Agaricomycotina</taxon>
        <taxon>Agaricomycetes</taxon>
        <taxon>Cantharellales</taxon>
        <taxon>Ceratobasidiaceae</taxon>
        <taxon>Rhizoctonia</taxon>
        <taxon>Rhizoctonia solani AG-1</taxon>
    </lineage>
</organism>
<keyword evidence="1" id="KW-0472">Membrane</keyword>
<name>M5BVP0_THACB</name>
<dbReference type="GO" id="GO:0032456">
    <property type="term" value="P:endocytic recycling"/>
    <property type="evidence" value="ECO:0007669"/>
    <property type="project" value="TreeGrafter"/>
</dbReference>
<evidence type="ECO:0000259" key="2">
    <source>
        <dbReference type="Pfam" id="PF00122"/>
    </source>
</evidence>
<evidence type="ECO:0000313" key="3">
    <source>
        <dbReference type="EMBL" id="CCO31753.1"/>
    </source>
</evidence>
<evidence type="ECO:0000256" key="1">
    <source>
        <dbReference type="SAM" id="Phobius"/>
    </source>
</evidence>
<dbReference type="SUPFAM" id="SSF81653">
    <property type="entry name" value="Calcium ATPase, transduction domain A"/>
    <property type="match status" value="1"/>
</dbReference>
<dbReference type="PANTHER" id="PTHR24092:SF150">
    <property type="entry name" value="PHOSPHOLIPID-TRANSPORTING ATPASE"/>
    <property type="match status" value="1"/>
</dbReference>
<dbReference type="Pfam" id="PF00122">
    <property type="entry name" value="E1-E2_ATPase"/>
    <property type="match status" value="1"/>
</dbReference>
<dbReference type="HOGENOM" id="CLU_103142_0_0_1"/>
<accession>M5BVP0</accession>
<dbReference type="PANTHER" id="PTHR24092">
    <property type="entry name" value="PROBABLE PHOSPHOLIPID-TRANSPORTING ATPASE"/>
    <property type="match status" value="1"/>
</dbReference>
<gene>
    <name evidence="3" type="ORF">BN14_05803</name>
</gene>
<dbReference type="GO" id="GO:0016787">
    <property type="term" value="F:hydrolase activity"/>
    <property type="evidence" value="ECO:0007669"/>
    <property type="project" value="UniProtKB-KW"/>
</dbReference>
<feature type="transmembrane region" description="Helical" evidence="1">
    <location>
        <begin position="159"/>
        <end position="179"/>
    </location>
</feature>
<proteinExistence type="predicted"/>
<dbReference type="SUPFAM" id="SSF81665">
    <property type="entry name" value="Calcium ATPase, transmembrane domain M"/>
    <property type="match status" value="1"/>
</dbReference>
<dbReference type="EC" id="3.6.3.1" evidence="3"/>
<keyword evidence="1" id="KW-0812">Transmembrane</keyword>
<dbReference type="Gene3D" id="2.70.150.10">
    <property type="entry name" value="Calcium-transporting ATPase, cytoplasmic transduction domain A"/>
    <property type="match status" value="1"/>
</dbReference>
<dbReference type="GO" id="GO:0005886">
    <property type="term" value="C:plasma membrane"/>
    <property type="evidence" value="ECO:0007669"/>
    <property type="project" value="TreeGrafter"/>
</dbReference>
<keyword evidence="3" id="KW-0378">Hydrolase</keyword>
<dbReference type="GO" id="GO:0006892">
    <property type="term" value="P:post-Golgi vesicle-mediated transport"/>
    <property type="evidence" value="ECO:0007669"/>
    <property type="project" value="TreeGrafter"/>
</dbReference>
<reference evidence="3 4" key="1">
    <citation type="journal article" date="2013" name="J. Biotechnol.">
        <title>Establishment and interpretation of the genome sequence of the phytopathogenic fungus Rhizoctonia solani AG1-IB isolate 7/3/14.</title>
        <authorList>
            <person name="Wibberg D.W."/>
            <person name="Jelonek L.J."/>
            <person name="Rupp O.R."/>
            <person name="Hennig M.H."/>
            <person name="Eikmeyer F.E."/>
            <person name="Goesmann A.G."/>
            <person name="Hartmann A.H."/>
            <person name="Borriss R.B."/>
            <person name="Grosch R.G."/>
            <person name="Puehler A.P."/>
            <person name="Schlueter A.S."/>
        </authorList>
    </citation>
    <scope>NUCLEOTIDE SEQUENCE [LARGE SCALE GENOMIC DNA]</scope>
    <source>
        <strain evidence="4">AG1-IB / isolate 7/3/14</strain>
    </source>
</reference>